<protein>
    <recommendedName>
        <fullName evidence="2">HTH cro/C1-type domain-containing protein</fullName>
    </recommendedName>
</protein>
<dbReference type="InterPro" id="IPR010982">
    <property type="entry name" value="Lambda_DNA-bd_dom_sf"/>
</dbReference>
<proteinExistence type="predicted"/>
<comment type="caution">
    <text evidence="1">The sequence shown here is derived from an EMBL/GenBank/DDBJ whole genome shotgun (WGS) entry which is preliminary data.</text>
</comment>
<dbReference type="AlphaFoldDB" id="A0A5J4SP63"/>
<name>A0A5J4SP63_9ZZZZ</name>
<reference evidence="1" key="1">
    <citation type="submission" date="2019-03" db="EMBL/GenBank/DDBJ databases">
        <title>Single cell metagenomics reveals metabolic interactions within the superorganism composed of flagellate Streblomastix strix and complex community of Bacteroidetes bacteria on its surface.</title>
        <authorList>
            <person name="Treitli S.C."/>
            <person name="Kolisko M."/>
            <person name="Husnik F."/>
            <person name="Keeling P."/>
            <person name="Hampl V."/>
        </authorList>
    </citation>
    <scope>NUCLEOTIDE SEQUENCE</scope>
    <source>
        <strain evidence="1">STM</strain>
    </source>
</reference>
<dbReference type="SUPFAM" id="SSF47413">
    <property type="entry name" value="lambda repressor-like DNA-binding domains"/>
    <property type="match status" value="1"/>
</dbReference>
<dbReference type="EMBL" id="SNRY01000083">
    <property type="protein sequence ID" value="KAA6347836.1"/>
    <property type="molecule type" value="Genomic_DNA"/>
</dbReference>
<accession>A0A5J4SP63</accession>
<evidence type="ECO:0000313" key="1">
    <source>
        <dbReference type="EMBL" id="KAA6347836.1"/>
    </source>
</evidence>
<dbReference type="GO" id="GO:0003677">
    <property type="term" value="F:DNA binding"/>
    <property type="evidence" value="ECO:0007669"/>
    <property type="project" value="InterPro"/>
</dbReference>
<gene>
    <name evidence="1" type="ORF">EZS27_004701</name>
</gene>
<dbReference type="Gene3D" id="1.10.260.40">
    <property type="entry name" value="lambda repressor-like DNA-binding domains"/>
    <property type="match status" value="1"/>
</dbReference>
<organism evidence="1">
    <name type="scientific">termite gut metagenome</name>
    <dbReference type="NCBI Taxonomy" id="433724"/>
    <lineage>
        <taxon>unclassified sequences</taxon>
        <taxon>metagenomes</taxon>
        <taxon>organismal metagenomes</taxon>
    </lineage>
</organism>
<evidence type="ECO:0008006" key="2">
    <source>
        <dbReference type="Google" id="ProtNLM"/>
    </source>
</evidence>
<sequence length="74" mass="8120">MKTKKDISEYLKIVRQHKGYSMGKVAREGKIRSCQVADIEAGARNYTVDSLLGYLAGLGLEITFTNSPPGNDKS</sequence>